<dbReference type="Gene3D" id="1.20.1250.20">
    <property type="entry name" value="MFS general substrate transporter like domains"/>
    <property type="match status" value="1"/>
</dbReference>
<evidence type="ECO:0000313" key="10">
    <source>
        <dbReference type="Proteomes" id="UP001139485"/>
    </source>
</evidence>
<keyword evidence="2" id="KW-1003">Cell membrane</keyword>
<gene>
    <name evidence="9" type="ORF">M8330_11360</name>
</gene>
<dbReference type="CDD" id="cd17324">
    <property type="entry name" value="MFS_NepI_like"/>
    <property type="match status" value="1"/>
</dbReference>
<feature type="transmembrane region" description="Helical" evidence="7">
    <location>
        <begin position="291"/>
        <end position="312"/>
    </location>
</feature>
<accession>A0A9X2IFA4</accession>
<evidence type="ECO:0000313" key="9">
    <source>
        <dbReference type="EMBL" id="MCM0620888.1"/>
    </source>
</evidence>
<reference evidence="9" key="1">
    <citation type="submission" date="2022-05" db="EMBL/GenBank/DDBJ databases">
        <authorList>
            <person name="Tuo L."/>
        </authorList>
    </citation>
    <scope>NUCLEOTIDE SEQUENCE</scope>
    <source>
        <strain evidence="9">BSK12Z-4</strain>
    </source>
</reference>
<keyword evidence="4 7" id="KW-1133">Transmembrane helix</keyword>
<dbReference type="Pfam" id="PF07690">
    <property type="entry name" value="MFS_1"/>
    <property type="match status" value="1"/>
</dbReference>
<feature type="transmembrane region" description="Helical" evidence="7">
    <location>
        <begin position="226"/>
        <end position="248"/>
    </location>
</feature>
<evidence type="ECO:0000256" key="6">
    <source>
        <dbReference type="SAM" id="MobiDB-lite"/>
    </source>
</evidence>
<feature type="transmembrane region" description="Helical" evidence="7">
    <location>
        <begin position="260"/>
        <end position="284"/>
    </location>
</feature>
<dbReference type="EMBL" id="JAMOIL010000012">
    <property type="protein sequence ID" value="MCM0620888.1"/>
    <property type="molecule type" value="Genomic_DNA"/>
</dbReference>
<feature type="transmembrane region" description="Helical" evidence="7">
    <location>
        <begin position="357"/>
        <end position="377"/>
    </location>
</feature>
<feature type="transmembrane region" description="Helical" evidence="7">
    <location>
        <begin position="95"/>
        <end position="119"/>
    </location>
</feature>
<dbReference type="InterPro" id="IPR050189">
    <property type="entry name" value="MFS_Efflux_Transporters"/>
</dbReference>
<comment type="caution">
    <text evidence="9">The sequence shown here is derived from an EMBL/GenBank/DDBJ whole genome shotgun (WGS) entry which is preliminary data.</text>
</comment>
<dbReference type="AlphaFoldDB" id="A0A9X2IFA4"/>
<dbReference type="SUPFAM" id="SSF103473">
    <property type="entry name" value="MFS general substrate transporter"/>
    <property type="match status" value="1"/>
</dbReference>
<feature type="transmembrane region" description="Helical" evidence="7">
    <location>
        <begin position="318"/>
        <end position="336"/>
    </location>
</feature>
<feature type="domain" description="Major facilitator superfamily (MFS) profile" evidence="8">
    <location>
        <begin position="30"/>
        <end position="408"/>
    </location>
</feature>
<dbReference type="InterPro" id="IPR011701">
    <property type="entry name" value="MFS"/>
</dbReference>
<feature type="region of interest" description="Disordered" evidence="6">
    <location>
        <begin position="1"/>
        <end position="20"/>
    </location>
</feature>
<name>A0A9X2IFA4_9ACTN</name>
<dbReference type="PANTHER" id="PTHR43124">
    <property type="entry name" value="PURINE EFFLUX PUMP PBUE"/>
    <property type="match status" value="1"/>
</dbReference>
<dbReference type="GO" id="GO:0005886">
    <property type="term" value="C:plasma membrane"/>
    <property type="evidence" value="ECO:0007669"/>
    <property type="project" value="UniProtKB-SubCell"/>
</dbReference>
<evidence type="ECO:0000259" key="8">
    <source>
        <dbReference type="PROSITE" id="PS50850"/>
    </source>
</evidence>
<evidence type="ECO:0000256" key="3">
    <source>
        <dbReference type="ARBA" id="ARBA00022692"/>
    </source>
</evidence>
<feature type="transmembrane region" description="Helical" evidence="7">
    <location>
        <begin position="69"/>
        <end position="88"/>
    </location>
</feature>
<dbReference type="InterPro" id="IPR020846">
    <property type="entry name" value="MFS_dom"/>
</dbReference>
<evidence type="ECO:0000256" key="7">
    <source>
        <dbReference type="SAM" id="Phobius"/>
    </source>
</evidence>
<dbReference type="Proteomes" id="UP001139485">
    <property type="component" value="Unassembled WGS sequence"/>
</dbReference>
<dbReference type="GO" id="GO:0022857">
    <property type="term" value="F:transmembrane transporter activity"/>
    <property type="evidence" value="ECO:0007669"/>
    <property type="project" value="InterPro"/>
</dbReference>
<evidence type="ECO:0000256" key="1">
    <source>
        <dbReference type="ARBA" id="ARBA00004651"/>
    </source>
</evidence>
<feature type="transmembrane region" description="Helical" evidence="7">
    <location>
        <begin position="28"/>
        <end position="49"/>
    </location>
</feature>
<feature type="transmembrane region" description="Helical" evidence="7">
    <location>
        <begin position="125"/>
        <end position="146"/>
    </location>
</feature>
<dbReference type="InterPro" id="IPR036259">
    <property type="entry name" value="MFS_trans_sf"/>
</dbReference>
<comment type="subcellular location">
    <subcellularLocation>
        <location evidence="1">Cell membrane</location>
        <topology evidence="1">Multi-pass membrane protein</topology>
    </subcellularLocation>
</comment>
<keyword evidence="3 7" id="KW-0812">Transmembrane</keyword>
<organism evidence="9 10">
    <name type="scientific">Nocardioides bruguierae</name>
    <dbReference type="NCBI Taxonomy" id="2945102"/>
    <lineage>
        <taxon>Bacteria</taxon>
        <taxon>Bacillati</taxon>
        <taxon>Actinomycetota</taxon>
        <taxon>Actinomycetes</taxon>
        <taxon>Propionibacteriales</taxon>
        <taxon>Nocardioidaceae</taxon>
        <taxon>Nocardioides</taxon>
    </lineage>
</organism>
<feature type="transmembrane region" description="Helical" evidence="7">
    <location>
        <begin position="185"/>
        <end position="205"/>
    </location>
</feature>
<keyword evidence="5 7" id="KW-0472">Membrane</keyword>
<sequence length="408" mass="39826">MSLTDQTAGGTPTGAARSEVGAPGAREWAAVGALALAIFSLVTSEFLPASLLPAMADDFGVSEGVAGQVVTATALVGMLAGPGITLLFPRTDRRVLLLGLLAVAVLANVLTAVAPAYAVVVVARLLLGAAIAGSWALAIGVCARLVSAARLGRAMSIVNLGLSASLVLSVPLGALLSSAAGWRPVFWGVAALGLVALAAIAVLVPSVPASPGAGAAALLGTLRSPVLLLGLAGVGLLVAGHFGSYTFVRPAIDAVGGMNTGLVALALVLYGAGGLLGNAAVGVVIDRRLPLLLLVVPGVICAAVVLLAVAGALGTGSVPLALVAVAVWGLGFGGIATSTQTLTARAEPTRIESAGGLYVAVFQLAIALGTALGGLLLDAAGVTPLLVASGVVVVLGGLLMHATRHRLA</sequence>
<feature type="transmembrane region" description="Helical" evidence="7">
    <location>
        <begin position="383"/>
        <end position="402"/>
    </location>
</feature>
<protein>
    <submittedName>
        <fullName evidence="9">MFS transporter</fullName>
    </submittedName>
</protein>
<keyword evidence="10" id="KW-1185">Reference proteome</keyword>
<dbReference type="RefSeq" id="WP_250827410.1">
    <property type="nucleotide sequence ID" value="NZ_JAMOIL010000012.1"/>
</dbReference>
<evidence type="ECO:0000256" key="5">
    <source>
        <dbReference type="ARBA" id="ARBA00023136"/>
    </source>
</evidence>
<evidence type="ECO:0000256" key="2">
    <source>
        <dbReference type="ARBA" id="ARBA00022475"/>
    </source>
</evidence>
<dbReference type="PROSITE" id="PS50850">
    <property type="entry name" value="MFS"/>
    <property type="match status" value="1"/>
</dbReference>
<dbReference type="PANTHER" id="PTHR43124:SF5">
    <property type="entry name" value="PURINE RIBONUCLEOSIDE EFFLUX PUMP NEPI"/>
    <property type="match status" value="1"/>
</dbReference>
<feature type="compositionally biased region" description="Polar residues" evidence="6">
    <location>
        <begin position="1"/>
        <end position="10"/>
    </location>
</feature>
<proteinExistence type="predicted"/>
<feature type="transmembrane region" description="Helical" evidence="7">
    <location>
        <begin position="158"/>
        <end position="179"/>
    </location>
</feature>
<evidence type="ECO:0000256" key="4">
    <source>
        <dbReference type="ARBA" id="ARBA00022989"/>
    </source>
</evidence>